<dbReference type="GO" id="GO:0003724">
    <property type="term" value="F:RNA helicase activity"/>
    <property type="evidence" value="ECO:0007669"/>
    <property type="project" value="UniProtKB-EC"/>
</dbReference>
<dbReference type="CDD" id="cd18787">
    <property type="entry name" value="SF2_C_DEAD"/>
    <property type="match status" value="1"/>
</dbReference>
<gene>
    <name evidence="12" type="ORF">CE91St16_25040</name>
</gene>
<dbReference type="PROSITE" id="PS51195">
    <property type="entry name" value="Q_MOTIF"/>
    <property type="match status" value="1"/>
</dbReference>
<accession>A0AA37KPC6</accession>
<dbReference type="InterPro" id="IPR000629">
    <property type="entry name" value="RNA-helicase_DEAD-box_CS"/>
</dbReference>
<dbReference type="Pfam" id="PF03880">
    <property type="entry name" value="DbpA"/>
    <property type="match status" value="1"/>
</dbReference>
<dbReference type="PROSITE" id="PS51194">
    <property type="entry name" value="HELICASE_CTER"/>
    <property type="match status" value="1"/>
</dbReference>
<dbReference type="SMART" id="SM00490">
    <property type="entry name" value="HELICc"/>
    <property type="match status" value="1"/>
</dbReference>
<evidence type="ECO:0000259" key="11">
    <source>
        <dbReference type="PROSITE" id="PS51195"/>
    </source>
</evidence>
<dbReference type="CDD" id="cd12252">
    <property type="entry name" value="RRM_DbpA"/>
    <property type="match status" value="1"/>
</dbReference>
<dbReference type="InterPro" id="IPR014001">
    <property type="entry name" value="Helicase_ATP-bd"/>
</dbReference>
<feature type="domain" description="Helicase ATP-binding" evidence="9">
    <location>
        <begin position="39"/>
        <end position="209"/>
    </location>
</feature>
<evidence type="ECO:0000256" key="3">
    <source>
        <dbReference type="ARBA" id="ARBA00022801"/>
    </source>
</evidence>
<dbReference type="CDD" id="cd00268">
    <property type="entry name" value="DEADc"/>
    <property type="match status" value="1"/>
</dbReference>
<proteinExistence type="inferred from homology"/>
<dbReference type="PROSITE" id="PS51192">
    <property type="entry name" value="HELICASE_ATP_BIND_1"/>
    <property type="match status" value="1"/>
</dbReference>
<keyword evidence="4 7" id="KW-0347">Helicase</keyword>
<evidence type="ECO:0000256" key="2">
    <source>
        <dbReference type="ARBA" id="ARBA00022741"/>
    </source>
</evidence>
<reference evidence="12" key="1">
    <citation type="submission" date="2022-01" db="EMBL/GenBank/DDBJ databases">
        <title>Novel bile acid biosynthetic pathways are enriched in the microbiome of centenarians.</title>
        <authorList>
            <person name="Sato Y."/>
            <person name="Atarashi K."/>
            <person name="Plichta R.D."/>
            <person name="Arai Y."/>
            <person name="Sasajima S."/>
            <person name="Kearney M.S."/>
            <person name="Suda W."/>
            <person name="Takeshita K."/>
            <person name="Sasaki T."/>
            <person name="Okamoto S."/>
            <person name="Skelly N.A."/>
            <person name="Okamura Y."/>
            <person name="Vlamakis H."/>
            <person name="Li Y."/>
            <person name="Tanoue T."/>
            <person name="Takei H."/>
            <person name="Nittono H."/>
            <person name="Narushima S."/>
            <person name="Irie J."/>
            <person name="Itoh H."/>
            <person name="Moriya K."/>
            <person name="Sugiura Y."/>
            <person name="Suematsu M."/>
            <person name="Moritoki N."/>
            <person name="Shibata S."/>
            <person name="Littman R.D."/>
            <person name="Fischbach A.M."/>
            <person name="Uwamino Y."/>
            <person name="Inoue T."/>
            <person name="Honda A."/>
            <person name="Hattori M."/>
            <person name="Murai T."/>
            <person name="Xavier J.R."/>
            <person name="Hirose N."/>
            <person name="Honda K."/>
        </authorList>
    </citation>
    <scope>NUCLEOTIDE SEQUENCE</scope>
    <source>
        <strain evidence="12">CE91-St16</strain>
    </source>
</reference>
<dbReference type="PANTHER" id="PTHR47963">
    <property type="entry name" value="DEAD-BOX ATP-DEPENDENT RNA HELICASE 47, MITOCHONDRIAL"/>
    <property type="match status" value="1"/>
</dbReference>
<dbReference type="Pfam" id="PF00271">
    <property type="entry name" value="Helicase_C"/>
    <property type="match status" value="1"/>
</dbReference>
<evidence type="ECO:0000259" key="10">
    <source>
        <dbReference type="PROSITE" id="PS51194"/>
    </source>
</evidence>
<dbReference type="InterPro" id="IPR027417">
    <property type="entry name" value="P-loop_NTPase"/>
</dbReference>
<feature type="compositionally biased region" description="Basic and acidic residues" evidence="8">
    <location>
        <begin position="586"/>
        <end position="596"/>
    </location>
</feature>
<keyword evidence="2 7" id="KW-0547">Nucleotide-binding</keyword>
<feature type="region of interest" description="Disordered" evidence="8">
    <location>
        <begin position="524"/>
        <end position="601"/>
    </location>
</feature>
<dbReference type="InterPro" id="IPR012677">
    <property type="entry name" value="Nucleotide-bd_a/b_plait_sf"/>
</dbReference>
<dbReference type="Gene3D" id="3.30.70.330">
    <property type="match status" value="1"/>
</dbReference>
<evidence type="ECO:0000256" key="7">
    <source>
        <dbReference type="RuleBase" id="RU000492"/>
    </source>
</evidence>
<keyword evidence="3 7" id="KW-0378">Hydrolase</keyword>
<dbReference type="InterPro" id="IPR050547">
    <property type="entry name" value="DEAD_box_RNA_helicases"/>
</dbReference>
<dbReference type="AlphaFoldDB" id="A0AA37KPC6"/>
<dbReference type="SMART" id="SM00487">
    <property type="entry name" value="DEXDc"/>
    <property type="match status" value="1"/>
</dbReference>
<dbReference type="GO" id="GO:0016787">
    <property type="term" value="F:hydrolase activity"/>
    <property type="evidence" value="ECO:0007669"/>
    <property type="project" value="UniProtKB-KW"/>
</dbReference>
<evidence type="ECO:0000256" key="4">
    <source>
        <dbReference type="ARBA" id="ARBA00022806"/>
    </source>
</evidence>
<keyword evidence="5 7" id="KW-0067">ATP-binding</keyword>
<feature type="compositionally biased region" description="Low complexity" evidence="8">
    <location>
        <begin position="562"/>
        <end position="571"/>
    </location>
</feature>
<evidence type="ECO:0000313" key="13">
    <source>
        <dbReference type="Proteomes" id="UP001055105"/>
    </source>
</evidence>
<dbReference type="InterPro" id="IPR005580">
    <property type="entry name" value="DbpA/CsdA_RNA-bd_dom"/>
</dbReference>
<dbReference type="GO" id="GO:0005524">
    <property type="term" value="F:ATP binding"/>
    <property type="evidence" value="ECO:0007669"/>
    <property type="project" value="UniProtKB-KW"/>
</dbReference>
<dbReference type="EC" id="3.6.4.13" evidence="1"/>
<comment type="caution">
    <text evidence="12">The sequence shown here is derived from an EMBL/GenBank/DDBJ whole genome shotgun (WGS) entry which is preliminary data.</text>
</comment>
<dbReference type="InterPro" id="IPR001650">
    <property type="entry name" value="Helicase_C-like"/>
</dbReference>
<dbReference type="PROSITE" id="PS00039">
    <property type="entry name" value="DEAD_ATP_HELICASE"/>
    <property type="match status" value="1"/>
</dbReference>
<dbReference type="InterPro" id="IPR011545">
    <property type="entry name" value="DEAD/DEAH_box_helicase_dom"/>
</dbReference>
<dbReference type="InterPro" id="IPR014014">
    <property type="entry name" value="RNA_helicase_DEAD_Q_motif"/>
</dbReference>
<organism evidence="12 13">
    <name type="scientific">Alistipes finegoldii</name>
    <dbReference type="NCBI Taxonomy" id="214856"/>
    <lineage>
        <taxon>Bacteria</taxon>
        <taxon>Pseudomonadati</taxon>
        <taxon>Bacteroidota</taxon>
        <taxon>Bacteroidia</taxon>
        <taxon>Bacteroidales</taxon>
        <taxon>Rikenellaceae</taxon>
        <taxon>Alistipes</taxon>
    </lineage>
</organism>
<feature type="compositionally biased region" description="Basic and acidic residues" evidence="8">
    <location>
        <begin position="617"/>
        <end position="626"/>
    </location>
</feature>
<feature type="short sequence motif" description="Q motif" evidence="6">
    <location>
        <begin position="7"/>
        <end position="35"/>
    </location>
</feature>
<evidence type="ECO:0000256" key="6">
    <source>
        <dbReference type="PROSITE-ProRule" id="PRU00552"/>
    </source>
</evidence>
<feature type="domain" description="Helicase C-terminal" evidence="10">
    <location>
        <begin position="220"/>
        <end position="387"/>
    </location>
</feature>
<dbReference type="SUPFAM" id="SSF52540">
    <property type="entry name" value="P-loop containing nucleoside triphosphate hydrolases"/>
    <property type="match status" value="1"/>
</dbReference>
<dbReference type="Proteomes" id="UP001055105">
    <property type="component" value="Unassembled WGS sequence"/>
</dbReference>
<dbReference type="PANTHER" id="PTHR47963:SF8">
    <property type="entry name" value="ATP-DEPENDENT RNA HELICASE DEAD"/>
    <property type="match status" value="1"/>
</dbReference>
<dbReference type="GO" id="GO:0003723">
    <property type="term" value="F:RNA binding"/>
    <property type="evidence" value="ECO:0007669"/>
    <property type="project" value="TreeGrafter"/>
</dbReference>
<dbReference type="EMBL" id="BQOL01000002">
    <property type="protein sequence ID" value="GKI19596.1"/>
    <property type="molecule type" value="Genomic_DNA"/>
</dbReference>
<comment type="similarity">
    <text evidence="7">Belongs to the DEAD box helicase family.</text>
</comment>
<evidence type="ECO:0000256" key="1">
    <source>
        <dbReference type="ARBA" id="ARBA00012552"/>
    </source>
</evidence>
<protein>
    <recommendedName>
        <fullName evidence="1">RNA helicase</fullName>
        <ecNumber evidence="1">3.6.4.13</ecNumber>
    </recommendedName>
</protein>
<dbReference type="InterPro" id="IPR044742">
    <property type="entry name" value="DEAD/DEAH_RhlB"/>
</dbReference>
<feature type="domain" description="DEAD-box RNA helicase Q" evidence="11">
    <location>
        <begin position="7"/>
        <end position="35"/>
    </location>
</feature>
<dbReference type="Pfam" id="PF00270">
    <property type="entry name" value="DEAD"/>
    <property type="match status" value="1"/>
</dbReference>
<feature type="compositionally biased region" description="Basic residues" evidence="8">
    <location>
        <begin position="628"/>
        <end position="638"/>
    </location>
</feature>
<sequence>MHMTITDDFSALGLSEQMLTAVRAKGFETPTAIQKLTIPHLLTKTNDIIAQSQTGTGKTAAYGLPILQSLEPARGPVQAIILVPTRELALQAAEELLSYNREKRLSITAIYGGAAMSEQLRRLAKGVDIVVGTPGRVLDHIRRGTLKLENVRYLVLDEADEMLNMGFVEDVEEIMSHTSEERRVLLFSATMPERIIRLSKTYMRDTEIVRVENKQLTTDLTEQIYFEVREADKFDALTRIIDVEPEFYGIIFARTKIGADETASRLAARGYAAEVLHGDVSQAQREKILRKFRDRSVNILVATDVAARGIDVGNLTHVINYSLPQDSESYVHRIGRTGRAGKQGTAITFVSPSEFRGLNNLMRDIKVEIKRETLPSPQDIVEMKRLKIKDEMQEIVENESYDGYREFAEELLAEYTPDVALGALLRLAFRSELDQSNYPEIRSFSVDRKGTARLFLAVGRRDGYTARKLVDMLKFKCGLRDKYINDVQISDNFSFVSVPFHDAEEIVRKLNRLNRGRRPIAEIARDGEEAAARKPRRAKTADAGGEEYAPAPKKSVRREKPAAPAQTAPAAGDESAAPRRKLKTKIQTEPRPEIPDFSKMSNEGFDWSAFMKFDDGTAWGRDENGKGKGTKSVRKTPKRTVTAAQRIAAKGKKRK</sequence>
<feature type="region of interest" description="Disordered" evidence="8">
    <location>
        <begin position="617"/>
        <end position="655"/>
    </location>
</feature>
<evidence type="ECO:0000256" key="8">
    <source>
        <dbReference type="SAM" id="MobiDB-lite"/>
    </source>
</evidence>
<evidence type="ECO:0000259" key="9">
    <source>
        <dbReference type="PROSITE" id="PS51192"/>
    </source>
</evidence>
<name>A0AA37KPC6_9BACT</name>
<dbReference type="Gene3D" id="3.40.50.300">
    <property type="entry name" value="P-loop containing nucleotide triphosphate hydrolases"/>
    <property type="match status" value="2"/>
</dbReference>
<evidence type="ECO:0000313" key="12">
    <source>
        <dbReference type="EMBL" id="GKI19596.1"/>
    </source>
</evidence>
<evidence type="ECO:0000256" key="5">
    <source>
        <dbReference type="ARBA" id="ARBA00022840"/>
    </source>
</evidence>